<dbReference type="EMBL" id="LR797076">
    <property type="protein sequence ID" value="CAB4185775.1"/>
    <property type="molecule type" value="Genomic_DNA"/>
</dbReference>
<reference evidence="2" key="1">
    <citation type="submission" date="2020-05" db="EMBL/GenBank/DDBJ databases">
        <authorList>
            <person name="Chiriac C."/>
            <person name="Salcher M."/>
            <person name="Ghai R."/>
            <person name="Kavagutti S V."/>
        </authorList>
    </citation>
    <scope>NUCLEOTIDE SEQUENCE</scope>
</reference>
<organism evidence="2">
    <name type="scientific">uncultured Caudovirales phage</name>
    <dbReference type="NCBI Taxonomy" id="2100421"/>
    <lineage>
        <taxon>Viruses</taxon>
        <taxon>Duplodnaviria</taxon>
        <taxon>Heunggongvirae</taxon>
        <taxon>Uroviricota</taxon>
        <taxon>Caudoviricetes</taxon>
        <taxon>Peduoviridae</taxon>
        <taxon>Maltschvirus</taxon>
        <taxon>Maltschvirus maltsch</taxon>
    </lineage>
</organism>
<name>A0A6J5RGZ9_9CAUD</name>
<proteinExistence type="predicted"/>
<accession>A0A6J5RGZ9</accession>
<sequence length="145" mass="15167">MAIDTTIDNAVIDFTAISNLLQTLKSHDDLFVKFASGSLGSYFKDGDAEASPLAANIFQLASVTHKGKMTAKQQYSKSVGFGKSFNVTPIVVATVQAKTSGSILVVQLLDPPTTESCVIAVNDIKGTYAGEFTVHILALGPSVAG</sequence>
<dbReference type="EMBL" id="LR797198">
    <property type="protein sequence ID" value="CAB4193527.1"/>
    <property type="molecule type" value="Genomic_DNA"/>
</dbReference>
<gene>
    <name evidence="1" type="ORF">UFOVP1119_118</name>
    <name evidence="2" type="ORF">UFOVP1238_92</name>
</gene>
<protein>
    <submittedName>
        <fullName evidence="2">Uncharacterized protein</fullName>
    </submittedName>
</protein>
<evidence type="ECO:0000313" key="2">
    <source>
        <dbReference type="EMBL" id="CAB4193527.1"/>
    </source>
</evidence>
<evidence type="ECO:0000313" key="1">
    <source>
        <dbReference type="EMBL" id="CAB4185775.1"/>
    </source>
</evidence>